<evidence type="ECO:0000313" key="2">
    <source>
        <dbReference type="EMBL" id="QDT54893.1"/>
    </source>
</evidence>
<evidence type="ECO:0000313" key="3">
    <source>
        <dbReference type="Proteomes" id="UP000315700"/>
    </source>
</evidence>
<sequence length="343" mass="36206">MPRGQWPRQGVPSAEANRGVRGRFLFSCRIRVRYHPAGLVGLAGERLPPSDAMDGEMATANSPWEHPEPRGLAVVQGMLRVVVAVQCWGSAAQQLQATSTTELAQSLFSGLGESSPVPVQFDRIAGIALLAAGLLTLVRPAAIAVLAIVAWFGAQLISSATGESTAAAFSVSEQLIRIGAPFALALIDWWPPRLAFSLGRFLFALGFLKLTLCASLAGQALRALLSIPDRPEFVALVDKAVTKCLGESWSPLRTDMAVGVLGGIDLAVAISLAVTRSRVIYIGSAIWIAFRIGLWTVALGPDGYAETLIRAGLVGAPLVLAAFSILAIREAKAEILPATPARK</sequence>
<accession>A0A517SFI7</accession>
<protein>
    <submittedName>
        <fullName evidence="2">Uncharacterized protein</fullName>
    </submittedName>
</protein>
<feature type="transmembrane region" description="Helical" evidence="1">
    <location>
        <begin position="127"/>
        <end position="154"/>
    </location>
</feature>
<dbReference type="InParanoid" id="A0A517SFI7"/>
<dbReference type="AlphaFoldDB" id="A0A517SFI7"/>
<gene>
    <name evidence="2" type="ORF">Pan44_29320</name>
</gene>
<feature type="transmembrane region" description="Helical" evidence="1">
    <location>
        <begin position="279"/>
        <end position="301"/>
    </location>
</feature>
<dbReference type="Proteomes" id="UP000315700">
    <property type="component" value="Chromosome"/>
</dbReference>
<name>A0A517SFI7_9PLAN</name>
<feature type="transmembrane region" description="Helical" evidence="1">
    <location>
        <begin position="202"/>
        <end position="221"/>
    </location>
</feature>
<keyword evidence="3" id="KW-1185">Reference proteome</keyword>
<keyword evidence="1" id="KW-0812">Transmembrane</keyword>
<dbReference type="KEGG" id="ccos:Pan44_29320"/>
<organism evidence="2 3">
    <name type="scientific">Caulifigura coniformis</name>
    <dbReference type="NCBI Taxonomy" id="2527983"/>
    <lineage>
        <taxon>Bacteria</taxon>
        <taxon>Pseudomonadati</taxon>
        <taxon>Planctomycetota</taxon>
        <taxon>Planctomycetia</taxon>
        <taxon>Planctomycetales</taxon>
        <taxon>Planctomycetaceae</taxon>
        <taxon>Caulifigura</taxon>
    </lineage>
</organism>
<feature type="transmembrane region" description="Helical" evidence="1">
    <location>
        <begin position="307"/>
        <end position="328"/>
    </location>
</feature>
<dbReference type="EMBL" id="CP036271">
    <property type="protein sequence ID" value="QDT54893.1"/>
    <property type="molecule type" value="Genomic_DNA"/>
</dbReference>
<keyword evidence="1" id="KW-0472">Membrane</keyword>
<reference evidence="2 3" key="1">
    <citation type="submission" date="2019-02" db="EMBL/GenBank/DDBJ databases">
        <title>Deep-cultivation of Planctomycetes and their phenomic and genomic characterization uncovers novel biology.</title>
        <authorList>
            <person name="Wiegand S."/>
            <person name="Jogler M."/>
            <person name="Boedeker C."/>
            <person name="Pinto D."/>
            <person name="Vollmers J."/>
            <person name="Rivas-Marin E."/>
            <person name="Kohn T."/>
            <person name="Peeters S.H."/>
            <person name="Heuer A."/>
            <person name="Rast P."/>
            <person name="Oberbeckmann S."/>
            <person name="Bunk B."/>
            <person name="Jeske O."/>
            <person name="Meyerdierks A."/>
            <person name="Storesund J.E."/>
            <person name="Kallscheuer N."/>
            <person name="Luecker S."/>
            <person name="Lage O.M."/>
            <person name="Pohl T."/>
            <person name="Merkel B.J."/>
            <person name="Hornburger P."/>
            <person name="Mueller R.-W."/>
            <person name="Bruemmer F."/>
            <person name="Labrenz M."/>
            <person name="Spormann A.M."/>
            <person name="Op den Camp H."/>
            <person name="Overmann J."/>
            <person name="Amann R."/>
            <person name="Jetten M.S.M."/>
            <person name="Mascher T."/>
            <person name="Medema M.H."/>
            <person name="Devos D.P."/>
            <person name="Kaster A.-K."/>
            <person name="Ovreas L."/>
            <person name="Rohde M."/>
            <person name="Galperin M.Y."/>
            <person name="Jogler C."/>
        </authorList>
    </citation>
    <scope>NUCLEOTIDE SEQUENCE [LARGE SCALE GENOMIC DNA]</scope>
    <source>
        <strain evidence="2 3">Pan44</strain>
    </source>
</reference>
<evidence type="ECO:0000256" key="1">
    <source>
        <dbReference type="SAM" id="Phobius"/>
    </source>
</evidence>
<keyword evidence="1" id="KW-1133">Transmembrane helix</keyword>
<proteinExistence type="predicted"/>